<reference evidence="2" key="2">
    <citation type="submission" date="2020-09" db="EMBL/GenBank/DDBJ databases">
        <authorList>
            <person name="Sun Q."/>
            <person name="Ohkuma M."/>
        </authorList>
    </citation>
    <scope>NUCLEOTIDE SEQUENCE</scope>
    <source>
        <strain evidence="2">JCM 3172</strain>
    </source>
</reference>
<evidence type="ECO:0000259" key="1">
    <source>
        <dbReference type="Pfam" id="PF20530"/>
    </source>
</evidence>
<keyword evidence="3" id="KW-1185">Reference proteome</keyword>
<accession>A0A918LN63</accession>
<feature type="domain" description="DUF6745" evidence="1">
    <location>
        <begin position="185"/>
        <end position="402"/>
    </location>
</feature>
<comment type="caution">
    <text evidence="2">The sequence shown here is derived from an EMBL/GenBank/DDBJ whole genome shotgun (WGS) entry which is preliminary data.</text>
</comment>
<reference evidence="2" key="1">
    <citation type="journal article" date="2014" name="Int. J. Syst. Evol. Microbiol.">
        <title>Complete genome sequence of Corynebacterium casei LMG S-19264T (=DSM 44701T), isolated from a smear-ripened cheese.</title>
        <authorList>
            <consortium name="US DOE Joint Genome Institute (JGI-PGF)"/>
            <person name="Walter F."/>
            <person name="Albersmeier A."/>
            <person name="Kalinowski J."/>
            <person name="Ruckert C."/>
        </authorList>
    </citation>
    <scope>NUCLEOTIDE SEQUENCE</scope>
    <source>
        <strain evidence="2">JCM 3172</strain>
    </source>
</reference>
<name>A0A918LN63_9ACTN</name>
<dbReference type="EMBL" id="BMQQ01000004">
    <property type="protein sequence ID" value="GGT24504.1"/>
    <property type="molecule type" value="Genomic_DNA"/>
</dbReference>
<sequence length="405" mass="44659">MRAAEMDRAREACAVRDAWLAHGLSAHSAERAEAEDAVRELYRLIDAPAPRFTWVDSPSAGLELVRTDPAFGPVRLHTGVLPDRAEGWSPPSRLATLQSELRDRLESSVRGPDRYGWSLRPLKPEPDWEQLRSTAPREALAAGASLDRVLWVAVRDALRGSLGDAVRAPVRSALRTDSPDPLTWWGQHDASWVGHYDACARIGHGWFAAGDLAQLGLWARLARSTGWWWAGEGRCVMAERPAAVHTEPAPGAVHGEIRLHHDDGPAVRFRDGSGVYVLHGARVPGWVVTGPTVERIHAETNVEVRRAAIERIGWDAYIEQAGLRLVGTADDPGNPGFRLRLYDVPRELWGRSARLLLTVNGSVEPDGRRRQYALGVPAFLDDPVAAAGWSYGLSGEQYGRLRRRT</sequence>
<dbReference type="Proteomes" id="UP000619486">
    <property type="component" value="Unassembled WGS sequence"/>
</dbReference>
<dbReference type="RefSeq" id="WP_189200754.1">
    <property type="nucleotide sequence ID" value="NZ_BMQQ01000004.1"/>
</dbReference>
<dbReference type="Pfam" id="PF20530">
    <property type="entry name" value="DUF6745"/>
    <property type="match status" value="1"/>
</dbReference>
<dbReference type="AlphaFoldDB" id="A0A918LN63"/>
<evidence type="ECO:0000313" key="3">
    <source>
        <dbReference type="Proteomes" id="UP000619486"/>
    </source>
</evidence>
<protein>
    <recommendedName>
        <fullName evidence="1">DUF6745 domain-containing protein</fullName>
    </recommendedName>
</protein>
<dbReference type="InterPro" id="IPR046633">
    <property type="entry name" value="DUF6745"/>
</dbReference>
<gene>
    <name evidence="2" type="ORF">GCM10014713_17030</name>
</gene>
<evidence type="ECO:0000313" key="2">
    <source>
        <dbReference type="EMBL" id="GGT24504.1"/>
    </source>
</evidence>
<proteinExistence type="predicted"/>
<organism evidence="2 3">
    <name type="scientific">Streptomyces purpureus</name>
    <dbReference type="NCBI Taxonomy" id="1951"/>
    <lineage>
        <taxon>Bacteria</taxon>
        <taxon>Bacillati</taxon>
        <taxon>Actinomycetota</taxon>
        <taxon>Actinomycetes</taxon>
        <taxon>Kitasatosporales</taxon>
        <taxon>Streptomycetaceae</taxon>
        <taxon>Streptomyces</taxon>
    </lineage>
</organism>